<dbReference type="OrthoDB" id="5242705at2759"/>
<organism evidence="2 3">
    <name type="scientific">Colletotrichum gloeosporioides (strain Cg-14)</name>
    <name type="common">Anthracnose fungus</name>
    <name type="synonym">Glomerella cingulata</name>
    <dbReference type="NCBI Taxonomy" id="1237896"/>
    <lineage>
        <taxon>Eukaryota</taxon>
        <taxon>Fungi</taxon>
        <taxon>Dikarya</taxon>
        <taxon>Ascomycota</taxon>
        <taxon>Pezizomycotina</taxon>
        <taxon>Sordariomycetes</taxon>
        <taxon>Hypocreomycetidae</taxon>
        <taxon>Glomerellales</taxon>
        <taxon>Glomerellaceae</taxon>
        <taxon>Colletotrichum</taxon>
        <taxon>Colletotrichum gloeosporioides species complex</taxon>
    </lineage>
</organism>
<accession>T0KJ62</accession>
<evidence type="ECO:0000256" key="1">
    <source>
        <dbReference type="SAM" id="Phobius"/>
    </source>
</evidence>
<proteinExistence type="predicted"/>
<evidence type="ECO:0000313" key="3">
    <source>
        <dbReference type="Proteomes" id="UP000015530"/>
    </source>
</evidence>
<comment type="caution">
    <text evidence="2">The sequence shown here is derived from an EMBL/GenBank/DDBJ whole genome shotgun (WGS) entry which is preliminary data.</text>
</comment>
<dbReference type="HOGENOM" id="CLU_2320202_0_0_1"/>
<protein>
    <submittedName>
        <fullName evidence="2">Uncharacterized protein</fullName>
    </submittedName>
</protein>
<keyword evidence="1" id="KW-1133">Transmembrane helix</keyword>
<keyword evidence="1" id="KW-0472">Membrane</keyword>
<keyword evidence="1" id="KW-0812">Transmembrane</keyword>
<dbReference type="AlphaFoldDB" id="T0KJ62"/>
<evidence type="ECO:0000313" key="2">
    <source>
        <dbReference type="EMBL" id="EQB52893.1"/>
    </source>
</evidence>
<dbReference type="EMBL" id="AMYD01001494">
    <property type="protein sequence ID" value="EQB52893.1"/>
    <property type="molecule type" value="Genomic_DNA"/>
</dbReference>
<reference evidence="3" key="1">
    <citation type="journal article" date="2013" name="Mol. Plant Microbe Interact.">
        <title>Global aspects of pacC regulation of pathogenicity genes in Colletotrichum gloeosporioides as revealed by transcriptome analysis.</title>
        <authorList>
            <person name="Alkan N."/>
            <person name="Meng X."/>
            <person name="Friedlander G."/>
            <person name="Reuveni E."/>
            <person name="Sukno S."/>
            <person name="Sherman A."/>
            <person name="Thon M."/>
            <person name="Fluhr R."/>
            <person name="Prusky D."/>
        </authorList>
    </citation>
    <scope>NUCLEOTIDE SEQUENCE [LARGE SCALE GENOMIC DNA]</scope>
    <source>
        <strain evidence="3">Cg-14</strain>
    </source>
</reference>
<feature type="transmembrane region" description="Helical" evidence="1">
    <location>
        <begin position="69"/>
        <end position="89"/>
    </location>
</feature>
<dbReference type="Proteomes" id="UP000015530">
    <property type="component" value="Unassembled WGS sequence"/>
</dbReference>
<gene>
    <name evidence="2" type="ORF">CGLO_07437</name>
</gene>
<name>T0KJ62_COLGC</name>
<sequence>MSHNNVNVTSREQRDSAASTVVADNAYTIDKKVSTTHVHPQFPTEDYHHTTRPPSIGYTLVSAWWSLELASTAISVGFFVTYWWLLAYYDGKPQLLQLS</sequence>